<gene>
    <name evidence="1" type="ORF">SAMN04487970_10772</name>
</gene>
<evidence type="ECO:0000313" key="1">
    <source>
        <dbReference type="EMBL" id="SCW86165.1"/>
    </source>
</evidence>
<organism evidence="1 2">
    <name type="scientific">Paenibacillus tianmuensis</name>
    <dbReference type="NCBI Taxonomy" id="624147"/>
    <lineage>
        <taxon>Bacteria</taxon>
        <taxon>Bacillati</taxon>
        <taxon>Bacillota</taxon>
        <taxon>Bacilli</taxon>
        <taxon>Bacillales</taxon>
        <taxon>Paenibacillaceae</taxon>
        <taxon>Paenibacillus</taxon>
    </lineage>
</organism>
<sequence length="215" mass="25453">MCRIVLKKEVDKLEKIEIGFTQFIDFTIKQGQAKLSHVRQVKNQEDYHPAKDFWKAYRDGVREMHENGYSYDYLDRIAASAHIRKKSHYVEAVKQYKKYFKNRQVEWFDPGKSFWTFGDLAVRSTPELGLIIDGKKHLVKIYLKENDDRFDRWTINSALALMANSTRSKVDGDDVTFSVFHVKKAKRFDKQDLNEDDLIILEGEAAHFVELWRRI</sequence>
<name>A0A1G4TZT0_9BACL</name>
<proteinExistence type="predicted"/>
<protein>
    <submittedName>
        <fullName evidence="1">Uncharacterized protein</fullName>
    </submittedName>
</protein>
<evidence type="ECO:0000313" key="2">
    <source>
        <dbReference type="Proteomes" id="UP000198601"/>
    </source>
</evidence>
<keyword evidence="2" id="KW-1185">Reference proteome</keyword>
<accession>A0A1G4TZT0</accession>
<dbReference type="EMBL" id="FMTT01000077">
    <property type="protein sequence ID" value="SCW86165.1"/>
    <property type="molecule type" value="Genomic_DNA"/>
</dbReference>
<dbReference type="AlphaFoldDB" id="A0A1G4TZT0"/>
<reference evidence="2" key="1">
    <citation type="submission" date="2016-10" db="EMBL/GenBank/DDBJ databases">
        <authorList>
            <person name="Varghese N."/>
            <person name="Submissions S."/>
        </authorList>
    </citation>
    <scope>NUCLEOTIDE SEQUENCE [LARGE SCALE GENOMIC DNA]</scope>
    <source>
        <strain evidence="2">CGMCC 1.8946</strain>
    </source>
</reference>
<dbReference type="Proteomes" id="UP000198601">
    <property type="component" value="Unassembled WGS sequence"/>
</dbReference>